<dbReference type="HOGENOM" id="CLU_029381_1_1_1"/>
<dbReference type="Proteomes" id="UP000027361">
    <property type="component" value="Unassembled WGS sequence"/>
</dbReference>
<dbReference type="InterPro" id="IPR023603">
    <property type="entry name" value="Low_specificity_L-TA-like"/>
</dbReference>
<dbReference type="Gene3D" id="3.90.1150.10">
    <property type="entry name" value="Aspartate Aminotransferase, domain 1"/>
    <property type="match status" value="1"/>
</dbReference>
<dbReference type="GeneID" id="25265187"/>
<proteinExistence type="inferred from homology"/>
<evidence type="ECO:0000256" key="1">
    <source>
        <dbReference type="ARBA" id="ARBA00001933"/>
    </source>
</evidence>
<dbReference type="FunCoup" id="A0A066VK93">
    <property type="interactions" value="276"/>
</dbReference>
<sequence length="434" mass="47475">MTVFTIAAPPSAPSSITASDFKLPPPTRTQSLSKGPEAVVDKHDNVAMLHRVSRDFRSDTLTIPTDDMFIVMANASRGDDVYEEDATTTAFEAQIAALTGKEAALFVATGTLSNQLAIRTHLHQPPYSIVCDVRSHINTYESGGAAFHSGAHMIPITPSNKHHLTWEDIEPRLVLAEEEVHSAPTRLICLENTLNGTIFPQEEIVRIANEAHHLGIQMHVDGARLWNVAAETDTPIHTLCKPFDTVNMCFSKGLGAPVGSILAGPAKFIRKARHFRKIFGAGQRQTGPLAAAAKLAVETSLPKLKATHELARYAQAELEKLGVRIITPAETGMLFIDTQSVGIHPAELTERAERLSDPLYVRTQRLVMHFQTDPQAVVDLLQLVAQMKQEKLDQGFVATDNPSAIEGPTGNVYIRAAGDKLPRYMFNNTTRNCT</sequence>
<dbReference type="OMA" id="MRQTGFM"/>
<dbReference type="FunFam" id="3.40.640.10:FF:000030">
    <property type="entry name" value="Low-specificity L-threonine aldolase"/>
    <property type="match status" value="1"/>
</dbReference>
<dbReference type="InParanoid" id="A0A066VK93"/>
<dbReference type="GO" id="GO:0005829">
    <property type="term" value="C:cytosol"/>
    <property type="evidence" value="ECO:0007669"/>
    <property type="project" value="TreeGrafter"/>
</dbReference>
<evidence type="ECO:0000256" key="2">
    <source>
        <dbReference type="ARBA" id="ARBA00006966"/>
    </source>
</evidence>
<dbReference type="OrthoDB" id="10261951at2759"/>
<evidence type="ECO:0000313" key="8">
    <source>
        <dbReference type="Proteomes" id="UP000027361"/>
    </source>
</evidence>
<dbReference type="PANTHER" id="PTHR48097">
    <property type="entry name" value="L-THREONINE ALDOLASE-RELATED"/>
    <property type="match status" value="1"/>
</dbReference>
<comment type="caution">
    <text evidence="7">The sequence shown here is derived from an EMBL/GenBank/DDBJ whole genome shotgun (WGS) entry which is preliminary data.</text>
</comment>
<dbReference type="RefSeq" id="XP_013240891.1">
    <property type="nucleotide sequence ID" value="XM_013385437.1"/>
</dbReference>
<evidence type="ECO:0000256" key="3">
    <source>
        <dbReference type="ARBA" id="ARBA00022898"/>
    </source>
</evidence>
<dbReference type="AlphaFoldDB" id="A0A066VK93"/>
<keyword evidence="8" id="KW-1185">Reference proteome</keyword>
<keyword evidence="4" id="KW-0456">Lyase</keyword>
<dbReference type="GO" id="GO:0006545">
    <property type="term" value="P:glycine biosynthetic process"/>
    <property type="evidence" value="ECO:0007669"/>
    <property type="project" value="TreeGrafter"/>
</dbReference>
<organism evidence="7 8">
    <name type="scientific">Tilletiaria anomala (strain ATCC 24038 / CBS 436.72 / UBC 951)</name>
    <dbReference type="NCBI Taxonomy" id="1037660"/>
    <lineage>
        <taxon>Eukaryota</taxon>
        <taxon>Fungi</taxon>
        <taxon>Dikarya</taxon>
        <taxon>Basidiomycota</taxon>
        <taxon>Ustilaginomycotina</taxon>
        <taxon>Exobasidiomycetes</taxon>
        <taxon>Georgefischeriales</taxon>
        <taxon>Tilletiariaceae</taxon>
        <taxon>Tilletiaria</taxon>
    </lineage>
</organism>
<dbReference type="EMBL" id="JMSN01000110">
    <property type="protein sequence ID" value="KDN39005.1"/>
    <property type="molecule type" value="Genomic_DNA"/>
</dbReference>
<dbReference type="SUPFAM" id="SSF53383">
    <property type="entry name" value="PLP-dependent transferases"/>
    <property type="match status" value="1"/>
</dbReference>
<feature type="region of interest" description="Disordered" evidence="5">
    <location>
        <begin position="8"/>
        <end position="34"/>
    </location>
</feature>
<name>A0A066VK93_TILAU</name>
<dbReference type="GO" id="GO:0008732">
    <property type="term" value="F:L-allo-threonine aldolase activity"/>
    <property type="evidence" value="ECO:0007669"/>
    <property type="project" value="TreeGrafter"/>
</dbReference>
<dbReference type="Gene3D" id="3.40.640.10">
    <property type="entry name" value="Type I PLP-dependent aspartate aminotransferase-like (Major domain)"/>
    <property type="match status" value="1"/>
</dbReference>
<dbReference type="InterPro" id="IPR001597">
    <property type="entry name" value="ArAA_b-elim_lyase/Thr_aldolase"/>
</dbReference>
<evidence type="ECO:0000256" key="5">
    <source>
        <dbReference type="SAM" id="MobiDB-lite"/>
    </source>
</evidence>
<dbReference type="STRING" id="1037660.A0A066VK93"/>
<accession>A0A066VK93</accession>
<dbReference type="PANTHER" id="PTHR48097:SF9">
    <property type="entry name" value="L-THREONINE ALDOLASE"/>
    <property type="match status" value="1"/>
</dbReference>
<protein>
    <recommendedName>
        <fullName evidence="6">Aromatic amino acid beta-eliminating lyase/threonine aldolase domain-containing protein</fullName>
    </recommendedName>
</protein>
<gene>
    <name evidence="7" type="ORF">K437DRAFT_259207</name>
</gene>
<dbReference type="NCBIfam" id="NF041359">
    <property type="entry name" value="GntG_guanitoxin"/>
    <property type="match status" value="1"/>
</dbReference>
<dbReference type="InterPro" id="IPR015422">
    <property type="entry name" value="PyrdxlP-dep_Trfase_small"/>
</dbReference>
<reference evidence="7 8" key="1">
    <citation type="submission" date="2014-05" db="EMBL/GenBank/DDBJ databases">
        <title>Draft genome sequence of a rare smut relative, Tilletiaria anomala UBC 951.</title>
        <authorList>
            <consortium name="DOE Joint Genome Institute"/>
            <person name="Toome M."/>
            <person name="Kuo A."/>
            <person name="Henrissat B."/>
            <person name="Lipzen A."/>
            <person name="Tritt A."/>
            <person name="Yoshinaga Y."/>
            <person name="Zane M."/>
            <person name="Barry K."/>
            <person name="Grigoriev I.V."/>
            <person name="Spatafora J.W."/>
            <person name="Aimea M.C."/>
        </authorList>
    </citation>
    <scope>NUCLEOTIDE SEQUENCE [LARGE SCALE GENOMIC DNA]</scope>
    <source>
        <strain evidence="7 8">UBC 951</strain>
    </source>
</reference>
<dbReference type="InterPro" id="IPR015421">
    <property type="entry name" value="PyrdxlP-dep_Trfase_major"/>
</dbReference>
<comment type="cofactor">
    <cofactor evidence="1">
        <name>pyridoxal 5'-phosphate</name>
        <dbReference type="ChEBI" id="CHEBI:597326"/>
    </cofactor>
</comment>
<evidence type="ECO:0000256" key="4">
    <source>
        <dbReference type="ARBA" id="ARBA00023239"/>
    </source>
</evidence>
<comment type="similarity">
    <text evidence="2">Belongs to the threonine aldolase family.</text>
</comment>
<keyword evidence="3" id="KW-0663">Pyridoxal phosphate</keyword>
<dbReference type="Pfam" id="PF01212">
    <property type="entry name" value="Beta_elim_lyase"/>
    <property type="match status" value="1"/>
</dbReference>
<dbReference type="GO" id="GO:0006567">
    <property type="term" value="P:L-threonine catabolic process"/>
    <property type="evidence" value="ECO:0007669"/>
    <property type="project" value="TreeGrafter"/>
</dbReference>
<feature type="domain" description="Aromatic amino acid beta-eliminating lyase/threonine aldolase" evidence="6">
    <location>
        <begin position="55"/>
        <end position="338"/>
    </location>
</feature>
<feature type="compositionally biased region" description="Low complexity" evidence="5">
    <location>
        <begin position="8"/>
        <end position="19"/>
    </location>
</feature>
<evidence type="ECO:0000313" key="7">
    <source>
        <dbReference type="EMBL" id="KDN39005.1"/>
    </source>
</evidence>
<dbReference type="InterPro" id="IPR015424">
    <property type="entry name" value="PyrdxlP-dep_Trfase"/>
</dbReference>
<evidence type="ECO:0000259" key="6">
    <source>
        <dbReference type="Pfam" id="PF01212"/>
    </source>
</evidence>